<reference evidence="2" key="1">
    <citation type="journal article" date="2019" name="Int. J. Syst. Evol. Microbiol.">
        <title>The Global Catalogue of Microorganisms (GCM) 10K type strain sequencing project: providing services to taxonomists for standard genome sequencing and annotation.</title>
        <authorList>
            <consortium name="The Broad Institute Genomics Platform"/>
            <consortium name="The Broad Institute Genome Sequencing Center for Infectious Disease"/>
            <person name="Wu L."/>
            <person name="Ma J."/>
        </authorList>
    </citation>
    <scope>NUCLEOTIDE SEQUENCE [LARGE SCALE GENOMIC DNA]</scope>
    <source>
        <strain evidence="2">JCM 16702</strain>
    </source>
</reference>
<protein>
    <submittedName>
        <fullName evidence="1">Uncharacterized protein</fullName>
    </submittedName>
</protein>
<gene>
    <name evidence="1" type="ORF">GCM10022214_62440</name>
</gene>
<sequence length="81" mass="8949">MRSCGPHRPPPDYHRDVHWWIQQARDSAAEAQAADPSPENLMAAAQVEALVSMAEALHRIASAIENQDRQEHGRLRGVDAG</sequence>
<proteinExistence type="predicted"/>
<keyword evidence="2" id="KW-1185">Reference proteome</keyword>
<dbReference type="Proteomes" id="UP001500683">
    <property type="component" value="Unassembled WGS sequence"/>
</dbReference>
<evidence type="ECO:0000313" key="1">
    <source>
        <dbReference type="EMBL" id="GAA4092356.1"/>
    </source>
</evidence>
<accession>A0ABP7WNE4</accession>
<organism evidence="1 2">
    <name type="scientific">Actinomadura miaoliensis</name>
    <dbReference type="NCBI Taxonomy" id="430685"/>
    <lineage>
        <taxon>Bacteria</taxon>
        <taxon>Bacillati</taxon>
        <taxon>Actinomycetota</taxon>
        <taxon>Actinomycetes</taxon>
        <taxon>Streptosporangiales</taxon>
        <taxon>Thermomonosporaceae</taxon>
        <taxon>Actinomadura</taxon>
    </lineage>
</organism>
<dbReference type="EMBL" id="BAAAZG010000047">
    <property type="protein sequence ID" value="GAA4092356.1"/>
    <property type="molecule type" value="Genomic_DNA"/>
</dbReference>
<comment type="caution">
    <text evidence="1">The sequence shown here is derived from an EMBL/GenBank/DDBJ whole genome shotgun (WGS) entry which is preliminary data.</text>
</comment>
<name>A0ABP7WNE4_9ACTN</name>
<evidence type="ECO:0000313" key="2">
    <source>
        <dbReference type="Proteomes" id="UP001500683"/>
    </source>
</evidence>